<evidence type="ECO:0000313" key="3">
    <source>
        <dbReference type="EMBL" id="GAA4547109.1"/>
    </source>
</evidence>
<proteinExistence type="inferred from homology"/>
<dbReference type="RefSeq" id="WP_345417965.1">
    <property type="nucleotide sequence ID" value="NZ_BAABGT010000034.1"/>
</dbReference>
<dbReference type="PANTHER" id="PTHR37828:SF1">
    <property type="entry name" value="YCII-RELATED DOMAIN-CONTAINING PROTEIN"/>
    <property type="match status" value="1"/>
</dbReference>
<feature type="domain" description="YCII-related" evidence="2">
    <location>
        <begin position="5"/>
        <end position="87"/>
    </location>
</feature>
<dbReference type="InterPro" id="IPR011008">
    <property type="entry name" value="Dimeric_a/b-barrel"/>
</dbReference>
<comment type="caution">
    <text evidence="3">The sequence shown here is derived from an EMBL/GenBank/DDBJ whole genome shotgun (WGS) entry which is preliminary data.</text>
</comment>
<dbReference type="Pfam" id="PF03795">
    <property type="entry name" value="YCII"/>
    <property type="match status" value="1"/>
</dbReference>
<evidence type="ECO:0000256" key="1">
    <source>
        <dbReference type="ARBA" id="ARBA00007689"/>
    </source>
</evidence>
<keyword evidence="4" id="KW-1185">Reference proteome</keyword>
<dbReference type="SUPFAM" id="SSF54909">
    <property type="entry name" value="Dimeric alpha+beta barrel"/>
    <property type="match status" value="1"/>
</dbReference>
<dbReference type="EMBL" id="BAABGT010000034">
    <property type="protein sequence ID" value="GAA4547109.1"/>
    <property type="molecule type" value="Genomic_DNA"/>
</dbReference>
<dbReference type="Gene3D" id="3.30.70.1060">
    <property type="entry name" value="Dimeric alpha+beta barrel"/>
    <property type="match status" value="1"/>
</dbReference>
<reference evidence="4" key="1">
    <citation type="journal article" date="2019" name="Int. J. Syst. Evol. Microbiol.">
        <title>The Global Catalogue of Microorganisms (GCM) 10K type strain sequencing project: providing services to taxonomists for standard genome sequencing and annotation.</title>
        <authorList>
            <consortium name="The Broad Institute Genomics Platform"/>
            <consortium name="The Broad Institute Genome Sequencing Center for Infectious Disease"/>
            <person name="Wu L."/>
            <person name="Ma J."/>
        </authorList>
    </citation>
    <scope>NUCLEOTIDE SEQUENCE [LARGE SCALE GENOMIC DNA]</scope>
    <source>
        <strain evidence="4">JCM 17906</strain>
    </source>
</reference>
<comment type="similarity">
    <text evidence="1">Belongs to the YciI family.</text>
</comment>
<dbReference type="PANTHER" id="PTHR37828">
    <property type="entry name" value="GSR2449 PROTEIN"/>
    <property type="match status" value="1"/>
</dbReference>
<evidence type="ECO:0000313" key="4">
    <source>
        <dbReference type="Proteomes" id="UP001501598"/>
    </source>
</evidence>
<name>A0ABP8RSD6_9PSEU</name>
<accession>A0ABP8RSD6</accession>
<dbReference type="Proteomes" id="UP001501598">
    <property type="component" value="Unassembled WGS sequence"/>
</dbReference>
<evidence type="ECO:0000259" key="2">
    <source>
        <dbReference type="Pfam" id="PF03795"/>
    </source>
</evidence>
<protein>
    <submittedName>
        <fullName evidence="3">YciI family protein</fullName>
    </submittedName>
</protein>
<sequence length="97" mass="10803">MAVYAVTYTYTDDDATLDRVRAEHREYLRGLVSQDLLVLSGPWASGELPGALLLFQADDRDTIEEIVAKDPFTEAGVVSEYSVTEWEPVMGTLYGEL</sequence>
<organism evidence="3 4">
    <name type="scientific">Pseudonocardia xishanensis</name>
    <dbReference type="NCBI Taxonomy" id="630995"/>
    <lineage>
        <taxon>Bacteria</taxon>
        <taxon>Bacillati</taxon>
        <taxon>Actinomycetota</taxon>
        <taxon>Actinomycetes</taxon>
        <taxon>Pseudonocardiales</taxon>
        <taxon>Pseudonocardiaceae</taxon>
        <taxon>Pseudonocardia</taxon>
    </lineage>
</organism>
<gene>
    <name evidence="3" type="ORF">GCM10023175_30740</name>
</gene>
<dbReference type="InterPro" id="IPR005545">
    <property type="entry name" value="YCII"/>
</dbReference>